<keyword evidence="2" id="KW-1185">Reference proteome</keyword>
<reference evidence="1 2" key="1">
    <citation type="submission" date="2015-07" db="EMBL/GenBank/DDBJ databases">
        <title>High-quality genome of monoxenous trypanosomatid Leptomonas pyrrhocoris.</title>
        <authorList>
            <person name="Flegontov P."/>
            <person name="Butenko A."/>
            <person name="Firsov S."/>
            <person name="Vlcek C."/>
            <person name="Logacheva M.D."/>
            <person name="Field M."/>
            <person name="Filatov D."/>
            <person name="Flegontova O."/>
            <person name="Gerasimov E."/>
            <person name="Jackson A.P."/>
            <person name="Kelly S."/>
            <person name="Opperdoes F."/>
            <person name="O'Reilly A."/>
            <person name="Votypka J."/>
            <person name="Yurchenko V."/>
            <person name="Lukes J."/>
        </authorList>
    </citation>
    <scope>NUCLEOTIDE SEQUENCE [LARGE SCALE GENOMIC DNA]</scope>
    <source>
        <strain evidence="1">H10</strain>
    </source>
</reference>
<accession>A0A0N0DV89</accession>
<dbReference type="GeneID" id="26905330"/>
<organism evidence="1 2">
    <name type="scientific">Leptomonas pyrrhocoris</name>
    <name type="common">Firebug parasite</name>
    <dbReference type="NCBI Taxonomy" id="157538"/>
    <lineage>
        <taxon>Eukaryota</taxon>
        <taxon>Discoba</taxon>
        <taxon>Euglenozoa</taxon>
        <taxon>Kinetoplastea</taxon>
        <taxon>Metakinetoplastina</taxon>
        <taxon>Trypanosomatida</taxon>
        <taxon>Trypanosomatidae</taxon>
        <taxon>Leishmaniinae</taxon>
        <taxon>Leptomonas</taxon>
    </lineage>
</organism>
<proteinExistence type="predicted"/>
<name>A0A0N0DV89_LEPPY</name>
<dbReference type="EMBL" id="LGTL01000009">
    <property type="protein sequence ID" value="KPA80011.1"/>
    <property type="molecule type" value="Genomic_DNA"/>
</dbReference>
<dbReference type="AlphaFoldDB" id="A0A0N0DV89"/>
<dbReference type="OrthoDB" id="263737at2759"/>
<dbReference type="OMA" id="FYWITRD"/>
<dbReference type="RefSeq" id="XP_015658450.1">
    <property type="nucleotide sequence ID" value="XM_015802934.1"/>
</dbReference>
<evidence type="ECO:0000313" key="2">
    <source>
        <dbReference type="Proteomes" id="UP000037923"/>
    </source>
</evidence>
<protein>
    <submittedName>
        <fullName evidence="1">Uncharacterized protein</fullName>
    </submittedName>
</protein>
<dbReference type="VEuPathDB" id="TriTrypDB:LpyrH10_09_1390"/>
<comment type="caution">
    <text evidence="1">The sequence shown here is derived from an EMBL/GenBank/DDBJ whole genome shotgun (WGS) entry which is preliminary data.</text>
</comment>
<evidence type="ECO:0000313" key="1">
    <source>
        <dbReference type="EMBL" id="KPA80011.1"/>
    </source>
</evidence>
<gene>
    <name evidence="1" type="ORF">ABB37_05039</name>
</gene>
<sequence length="338" mass="37161">MFAHSRLHFPRAAVAYFNMKHFQVKYKANMNPGNAYATLTTSLMPHDRLLRHSSSGRGAGRVLVLDNKQKVKGVYIPVCCLPHPSAVTGDGNSLGVSVENYLKVIEPLAHLSDTNDRTTAVDKSTPMPTVLVVVGHPQGVAYGSFYADGRPALPLVNTDLNYVELTPVTKEGEDDNFGCARKRQVYRSRDFLMSVMGELQSMWDKDGEALSRCSTFYWITRDEGDALCLKSMRMCEQHAREDFLPEGVPTASPVAIPAGSHAVSFADRRWTVLPDSFFVSAGSRPLYTRDKTTQQRIVDPQGLQDAMRAGALLLDYVPRSVKNASTSAATMASESAQP</sequence>
<dbReference type="Proteomes" id="UP000037923">
    <property type="component" value="Unassembled WGS sequence"/>
</dbReference>